<dbReference type="InterPro" id="IPR020635">
    <property type="entry name" value="Tyr_kinase_cat_dom"/>
</dbReference>
<dbReference type="GO" id="GO:0005524">
    <property type="term" value="F:ATP binding"/>
    <property type="evidence" value="ECO:0007669"/>
    <property type="project" value="UniProtKB-UniRule"/>
</dbReference>
<dbReference type="PROSITE" id="PS00109">
    <property type="entry name" value="PROTEIN_KINASE_TYR"/>
    <property type="match status" value="1"/>
</dbReference>
<keyword evidence="11" id="KW-1185">Reference proteome</keyword>
<keyword evidence="6 7" id="KW-0067">ATP-binding</keyword>
<evidence type="ECO:0000256" key="2">
    <source>
        <dbReference type="ARBA" id="ARBA00012513"/>
    </source>
</evidence>
<evidence type="ECO:0000259" key="9">
    <source>
        <dbReference type="PROSITE" id="PS50011"/>
    </source>
</evidence>
<feature type="compositionally biased region" description="Low complexity" evidence="8">
    <location>
        <begin position="480"/>
        <end position="492"/>
    </location>
</feature>
<dbReference type="EMBL" id="SMRP01000001">
    <property type="protein sequence ID" value="TDG26557.1"/>
    <property type="molecule type" value="Genomic_DNA"/>
</dbReference>
<dbReference type="PROSITE" id="PS00107">
    <property type="entry name" value="PROTEIN_KINASE_ATP"/>
    <property type="match status" value="1"/>
</dbReference>
<reference evidence="10 11" key="1">
    <citation type="submission" date="2019-03" db="EMBL/GenBank/DDBJ databases">
        <title>Paraburkholderia sp. 4M-K11, isolated from subtropical forest soil.</title>
        <authorList>
            <person name="Gao Z.-H."/>
            <person name="Qiu L.-H."/>
        </authorList>
    </citation>
    <scope>NUCLEOTIDE SEQUENCE [LARGE SCALE GENOMIC DNA]</scope>
    <source>
        <strain evidence="10 11">4M-K11</strain>
    </source>
</reference>
<gene>
    <name evidence="10" type="ORF">EYW47_01895</name>
</gene>
<accession>A0A4R5MHG2</accession>
<evidence type="ECO:0000256" key="8">
    <source>
        <dbReference type="SAM" id="MobiDB-lite"/>
    </source>
</evidence>
<comment type="similarity">
    <text evidence="1">Belongs to the protein kinase superfamily. NEK Ser/Thr protein kinase family. NIMA subfamily.</text>
</comment>
<dbReference type="SUPFAM" id="SSF56112">
    <property type="entry name" value="Protein kinase-like (PK-like)"/>
    <property type="match status" value="1"/>
</dbReference>
<keyword evidence="3" id="KW-0808">Transferase</keyword>
<dbReference type="PANTHER" id="PTHR43671">
    <property type="entry name" value="SERINE/THREONINE-PROTEIN KINASE NEK"/>
    <property type="match status" value="1"/>
</dbReference>
<dbReference type="Gene3D" id="1.10.510.10">
    <property type="entry name" value="Transferase(Phosphotransferase) domain 1"/>
    <property type="match status" value="1"/>
</dbReference>
<feature type="binding site" evidence="7">
    <location>
        <position position="39"/>
    </location>
    <ligand>
        <name>ATP</name>
        <dbReference type="ChEBI" id="CHEBI:30616"/>
    </ligand>
</feature>
<dbReference type="InterPro" id="IPR000719">
    <property type="entry name" value="Prot_kinase_dom"/>
</dbReference>
<dbReference type="InterPro" id="IPR008266">
    <property type="entry name" value="Tyr_kinase_AS"/>
</dbReference>
<keyword evidence="4 7" id="KW-0547">Nucleotide-binding</keyword>
<dbReference type="PANTHER" id="PTHR43671:SF13">
    <property type="entry name" value="SERINE_THREONINE-PROTEIN KINASE NEK2"/>
    <property type="match status" value="1"/>
</dbReference>
<evidence type="ECO:0000256" key="1">
    <source>
        <dbReference type="ARBA" id="ARBA00010886"/>
    </source>
</evidence>
<evidence type="ECO:0000256" key="3">
    <source>
        <dbReference type="ARBA" id="ARBA00022679"/>
    </source>
</evidence>
<dbReference type="EC" id="2.7.11.1" evidence="2"/>
<feature type="domain" description="Protein kinase" evidence="9">
    <location>
        <begin position="10"/>
        <end position="286"/>
    </location>
</feature>
<dbReference type="CDD" id="cd14014">
    <property type="entry name" value="STKc_PknB_like"/>
    <property type="match status" value="1"/>
</dbReference>
<dbReference type="InterPro" id="IPR050660">
    <property type="entry name" value="NEK_Ser/Thr_kinase"/>
</dbReference>
<proteinExistence type="inferred from homology"/>
<evidence type="ECO:0000313" key="11">
    <source>
        <dbReference type="Proteomes" id="UP000295722"/>
    </source>
</evidence>
<feature type="region of interest" description="Disordered" evidence="8">
    <location>
        <begin position="424"/>
        <end position="492"/>
    </location>
</feature>
<feature type="compositionally biased region" description="Low complexity" evidence="8">
    <location>
        <begin position="424"/>
        <end position="472"/>
    </location>
</feature>
<sequence length="676" mass="69806">MPFNTRISEFEIVGLIGEGGFGIVYLAWDTLLRRHVALKEYIPAALAARVAGSAEVTVRSQRHEDTFRAGLKSFINEAQLLAQFDHHSLVKVYRFWEANGTAYMVMPYYEGVTLKETLRQLDAPPTEAWLRTLLAPLIDALAVLHAAQCFHRDIAPDNIMLLKGSQRPLLLDFGAARRVIGDMTQALTVILKPGYAPVEQYAEVPSMKQGPWTDIYALAAVVYYAIEGKTPPASVGRLMGDTYAPLATTAAGRYSDAFLRAIDHALAVRPEDRPQDVRALAAELGIAPGGDGAAGHAGAGIEFLQPYTLREGETALPLPGAGAAAGSQGSAQSSGSSVGSPASSAKAAGSAAAGPAAAGSAAAGSAPARAAAGATPPAPRKRRTPLAALGAGVAIVAAVAAWLALRPTGAPPLVARHVNAPAAQPAAPATAQTTAPATTPTPASAAASLPPVPPAATTASPAPETTASASPTAAPPTAPTAPTAPANAAPQAAALAPYTPASEFERIVTLADPSIDVRTTLRSTTARIKKDFLQFKVTSSRAGRVYVFMVDPQGNYLMLLPNERDKANTIAAGQTLTLPRPSWPMLADAPAGPIHFLVIVSPEQRDFWDTGLHPGDVFADFPGHAQRAAAAQRAADYSPFAGKARCAKPAAGQPASCNKAFGAATFEIDVVGGNGS</sequence>
<keyword evidence="5" id="KW-0418">Kinase</keyword>
<dbReference type="Proteomes" id="UP000295722">
    <property type="component" value="Unassembled WGS sequence"/>
</dbReference>
<dbReference type="OrthoDB" id="9801841at2"/>
<organism evidence="10 11">
    <name type="scientific">Paraburkholderia silviterrae</name>
    <dbReference type="NCBI Taxonomy" id="2528715"/>
    <lineage>
        <taxon>Bacteria</taxon>
        <taxon>Pseudomonadati</taxon>
        <taxon>Pseudomonadota</taxon>
        <taxon>Betaproteobacteria</taxon>
        <taxon>Burkholderiales</taxon>
        <taxon>Burkholderiaceae</taxon>
        <taxon>Paraburkholderia</taxon>
    </lineage>
</organism>
<dbReference type="InterPro" id="IPR025493">
    <property type="entry name" value="DUF4384"/>
</dbReference>
<dbReference type="PROSITE" id="PS50011">
    <property type="entry name" value="PROTEIN_KINASE_DOM"/>
    <property type="match status" value="1"/>
</dbReference>
<name>A0A4R5MHG2_9BURK</name>
<dbReference type="AlphaFoldDB" id="A0A4R5MHG2"/>
<dbReference type="GO" id="GO:0004674">
    <property type="term" value="F:protein serine/threonine kinase activity"/>
    <property type="evidence" value="ECO:0007669"/>
    <property type="project" value="UniProtKB-EC"/>
</dbReference>
<dbReference type="InterPro" id="IPR011009">
    <property type="entry name" value="Kinase-like_dom_sf"/>
</dbReference>
<evidence type="ECO:0000256" key="7">
    <source>
        <dbReference type="PROSITE-ProRule" id="PRU10141"/>
    </source>
</evidence>
<dbReference type="Pfam" id="PF14326">
    <property type="entry name" value="DUF4384"/>
    <property type="match status" value="1"/>
</dbReference>
<dbReference type="Pfam" id="PF00069">
    <property type="entry name" value="Pkinase"/>
    <property type="match status" value="1"/>
</dbReference>
<evidence type="ECO:0000256" key="5">
    <source>
        <dbReference type="ARBA" id="ARBA00022777"/>
    </source>
</evidence>
<evidence type="ECO:0000313" key="10">
    <source>
        <dbReference type="EMBL" id="TDG26557.1"/>
    </source>
</evidence>
<dbReference type="InterPro" id="IPR017441">
    <property type="entry name" value="Protein_kinase_ATP_BS"/>
</dbReference>
<protein>
    <recommendedName>
        <fullName evidence="2">non-specific serine/threonine protein kinase</fullName>
        <ecNumber evidence="2">2.7.11.1</ecNumber>
    </recommendedName>
</protein>
<evidence type="ECO:0000256" key="4">
    <source>
        <dbReference type="ARBA" id="ARBA00022741"/>
    </source>
</evidence>
<dbReference type="GO" id="GO:0004713">
    <property type="term" value="F:protein tyrosine kinase activity"/>
    <property type="evidence" value="ECO:0007669"/>
    <property type="project" value="InterPro"/>
</dbReference>
<feature type="region of interest" description="Disordered" evidence="8">
    <location>
        <begin position="318"/>
        <end position="347"/>
    </location>
</feature>
<comment type="caution">
    <text evidence="10">The sequence shown here is derived from an EMBL/GenBank/DDBJ whole genome shotgun (WGS) entry which is preliminary data.</text>
</comment>
<dbReference type="SMART" id="SM00219">
    <property type="entry name" value="TyrKc"/>
    <property type="match status" value="1"/>
</dbReference>
<evidence type="ECO:0000256" key="6">
    <source>
        <dbReference type="ARBA" id="ARBA00022840"/>
    </source>
</evidence>